<protein>
    <submittedName>
        <fullName evidence="1">Uncharacterized protein</fullName>
    </submittedName>
</protein>
<organism evidence="1 2">
    <name type="scientific">Phlebotomus papatasi</name>
    <name type="common">Sandfly</name>
    <dbReference type="NCBI Taxonomy" id="29031"/>
    <lineage>
        <taxon>Eukaryota</taxon>
        <taxon>Metazoa</taxon>
        <taxon>Ecdysozoa</taxon>
        <taxon>Arthropoda</taxon>
        <taxon>Hexapoda</taxon>
        <taxon>Insecta</taxon>
        <taxon>Pterygota</taxon>
        <taxon>Neoptera</taxon>
        <taxon>Endopterygota</taxon>
        <taxon>Diptera</taxon>
        <taxon>Nematocera</taxon>
        <taxon>Psychodoidea</taxon>
        <taxon>Psychodidae</taxon>
        <taxon>Phlebotomus</taxon>
        <taxon>Phlebotomus</taxon>
    </lineage>
</organism>
<dbReference type="VEuPathDB" id="VectorBase:PPAI001384"/>
<name>A0A1B0D211_PHLPP</name>
<reference evidence="1" key="1">
    <citation type="submission" date="2022-08" db="UniProtKB">
        <authorList>
            <consortium name="EnsemblMetazoa"/>
        </authorList>
    </citation>
    <scope>IDENTIFICATION</scope>
    <source>
        <strain evidence="1">Israel</strain>
    </source>
</reference>
<keyword evidence="2" id="KW-1185">Reference proteome</keyword>
<dbReference type="Proteomes" id="UP000092462">
    <property type="component" value="Unassembled WGS sequence"/>
</dbReference>
<dbReference type="AlphaFoldDB" id="A0A1B0D211"/>
<evidence type="ECO:0000313" key="2">
    <source>
        <dbReference type="Proteomes" id="UP000092462"/>
    </source>
</evidence>
<proteinExistence type="predicted"/>
<dbReference type="VEuPathDB" id="VectorBase:PPAPM1_010401"/>
<dbReference type="EnsemblMetazoa" id="PPAI001384-RA">
    <property type="protein sequence ID" value="PPAI001384-PA"/>
    <property type="gene ID" value="PPAI001384"/>
</dbReference>
<sequence length="108" mass="12449">MPHHWPVFFLFLGRGQYKICYLFAVASEPIWNLERRESSGHLIWRQDGSSKAKVRFRCDVEVLEYVKDPAEHEDDDRNKKFHAVVVCATCVAALAVTVILPWFLIGSS</sequence>
<evidence type="ECO:0000313" key="1">
    <source>
        <dbReference type="EnsemblMetazoa" id="PPAI001384-PA"/>
    </source>
</evidence>
<accession>A0A1B0D211</accession>
<dbReference type="EMBL" id="AJVK01022525">
    <property type="status" value="NOT_ANNOTATED_CDS"/>
    <property type="molecule type" value="Genomic_DNA"/>
</dbReference>